<protein>
    <submittedName>
        <fullName evidence="1">1062_t:CDS:1</fullName>
    </submittedName>
</protein>
<keyword evidence="2" id="KW-1185">Reference proteome</keyword>
<dbReference type="EMBL" id="CAJVPK010000249">
    <property type="protein sequence ID" value="CAG8482853.1"/>
    <property type="molecule type" value="Genomic_DNA"/>
</dbReference>
<comment type="caution">
    <text evidence="1">The sequence shown here is derived from an EMBL/GenBank/DDBJ whole genome shotgun (WGS) entry which is preliminary data.</text>
</comment>
<proteinExistence type="predicted"/>
<name>A0A9N8Z9E9_9GLOM</name>
<dbReference type="AlphaFoldDB" id="A0A9N8Z9E9"/>
<accession>A0A9N8Z9E9</accession>
<dbReference type="Proteomes" id="UP000789706">
    <property type="component" value="Unassembled WGS sequence"/>
</dbReference>
<reference evidence="1" key="1">
    <citation type="submission" date="2021-06" db="EMBL/GenBank/DDBJ databases">
        <authorList>
            <person name="Kallberg Y."/>
            <person name="Tangrot J."/>
            <person name="Rosling A."/>
        </authorList>
    </citation>
    <scope>NUCLEOTIDE SEQUENCE</scope>
    <source>
        <strain evidence="1">AZ414A</strain>
    </source>
</reference>
<dbReference type="OrthoDB" id="2419903at2759"/>
<dbReference type="Gene3D" id="3.90.228.10">
    <property type="match status" value="1"/>
</dbReference>
<evidence type="ECO:0000313" key="1">
    <source>
        <dbReference type="EMBL" id="CAG8482853.1"/>
    </source>
</evidence>
<organism evidence="1 2">
    <name type="scientific">Diversispora eburnea</name>
    <dbReference type="NCBI Taxonomy" id="1213867"/>
    <lineage>
        <taxon>Eukaryota</taxon>
        <taxon>Fungi</taxon>
        <taxon>Fungi incertae sedis</taxon>
        <taxon>Mucoromycota</taxon>
        <taxon>Glomeromycotina</taxon>
        <taxon>Glomeromycetes</taxon>
        <taxon>Diversisporales</taxon>
        <taxon>Diversisporaceae</taxon>
        <taxon>Diversispora</taxon>
    </lineage>
</organism>
<gene>
    <name evidence="1" type="ORF">DEBURN_LOCUS3760</name>
</gene>
<sequence length="282" mass="31762">MLICARSNCRKPVYIESDGYTHPYCGKTCASVAISVAINTIGKCSYSFCRRPRYMDADGKIFDYCGRTCANRLEKGDENQCQQFIDLIEPTKYYSFCNRECYWTEINELTTTKITLISKMDLDYIQISDNFLKVLPNIKIQGILRLQMPKKIGEAHLNLRKKEKIVYQMYHGTSANCDLKRLIKYQRPQCNLPISTTVATGGCNLFGGGVERVGKACGVCGIIREGNSTKHSKHNGQMWFARQPSISMGYTSGEYRAIFCVDVVTGDNSDYATINSNAVSIQ</sequence>
<evidence type="ECO:0000313" key="2">
    <source>
        <dbReference type="Proteomes" id="UP000789706"/>
    </source>
</evidence>